<feature type="region of interest" description="Disordered" evidence="1">
    <location>
        <begin position="428"/>
        <end position="457"/>
    </location>
</feature>
<dbReference type="Proteomes" id="UP000398389">
    <property type="component" value="Unassembled WGS sequence"/>
</dbReference>
<feature type="region of interest" description="Disordered" evidence="1">
    <location>
        <begin position="276"/>
        <end position="363"/>
    </location>
</feature>
<feature type="compositionally biased region" description="Basic and acidic residues" evidence="1">
    <location>
        <begin position="324"/>
        <end position="363"/>
    </location>
</feature>
<organism evidence="4 5">
    <name type="scientific">Magnusiomyces paraingens</name>
    <dbReference type="NCBI Taxonomy" id="2606893"/>
    <lineage>
        <taxon>Eukaryota</taxon>
        <taxon>Fungi</taxon>
        <taxon>Dikarya</taxon>
        <taxon>Ascomycota</taxon>
        <taxon>Saccharomycotina</taxon>
        <taxon>Dipodascomycetes</taxon>
        <taxon>Dipodascales</taxon>
        <taxon>Dipodascaceae</taxon>
        <taxon>Magnusiomyces</taxon>
    </lineage>
</organism>
<feature type="compositionally biased region" description="Basic and acidic residues" evidence="1">
    <location>
        <begin position="185"/>
        <end position="196"/>
    </location>
</feature>
<dbReference type="RefSeq" id="XP_031856748.1">
    <property type="nucleotide sequence ID" value="XM_032000857.1"/>
</dbReference>
<evidence type="ECO:0000313" key="4">
    <source>
        <dbReference type="EMBL" id="VVT58312.1"/>
    </source>
</evidence>
<name>A0A5E8C4N0_9ASCO</name>
<dbReference type="Pfam" id="PF12350">
    <property type="entry name" value="CTK3_C"/>
    <property type="match status" value="1"/>
</dbReference>
<feature type="domain" description="CTD kinase subunit gamma Ctk3 N-terminal" evidence="2">
    <location>
        <begin position="5"/>
        <end position="99"/>
    </location>
</feature>
<keyword evidence="5" id="KW-1185">Reference proteome</keyword>
<evidence type="ECO:0000256" key="1">
    <source>
        <dbReference type="SAM" id="MobiDB-lite"/>
    </source>
</evidence>
<feature type="compositionally biased region" description="Basic and acidic residues" evidence="1">
    <location>
        <begin position="288"/>
        <end position="298"/>
    </location>
</feature>
<dbReference type="EMBL" id="CABVLU010000005">
    <property type="protein sequence ID" value="VVT58312.1"/>
    <property type="molecule type" value="Genomic_DNA"/>
</dbReference>
<feature type="compositionally biased region" description="Basic residues" evidence="1">
    <location>
        <begin position="443"/>
        <end position="455"/>
    </location>
</feature>
<evidence type="ECO:0000313" key="5">
    <source>
        <dbReference type="Proteomes" id="UP000398389"/>
    </source>
</evidence>
<sequence length="494" mass="57182">MADIKKEFISILSNLTIGKHIATPTAAVNFLLDNSSLEKDLYQCISPEIDKPGGTQHKVACLDFLLRLALESEKQANEKNVTYHLWTKRDFPKFYIKILETTSLSPDSDATTSLSVLTRFTDNVRRLLAYYKRRRVLTDFQYDEFRELLLTKDKTIADGLNAKLKENKEEEVSKAVYSGEKRKFKEEVEDQCHDQDQDQDQDQDPAFASHHARQAINQDVARKKQREENENENEELIRETTNPVGSSMVKTEENILIKTGDKALVKTEEQVIFKTENKTAAKSSSTLRDTKEPLDLGKETQQSTEESFSKAFSQTQVIDENPAVEDRKETKPKNEKTEVEKKPETKDPKRLTSESGDREDIPKEYATLTLIASAMRPEEFQHRMNEDRDRCKKHKEHIWEIDYSSFGKFIEFENLWSTTPSSLRQHPEAAAVAGTEEEEYHNRPRHRSDQKKKVKPRTEVIKRNILTALDYERMAEENKISQQALADDPLFYPK</sequence>
<reference evidence="4 5" key="1">
    <citation type="submission" date="2019-09" db="EMBL/GenBank/DDBJ databases">
        <authorList>
            <person name="Brejova B."/>
        </authorList>
    </citation>
    <scope>NUCLEOTIDE SEQUENCE [LARGE SCALE GENOMIC DNA]</scope>
</reference>
<feature type="compositionally biased region" description="Polar residues" evidence="1">
    <location>
        <begin position="299"/>
        <end position="318"/>
    </location>
</feature>
<proteinExistence type="predicted"/>
<feature type="compositionally biased region" description="Polar residues" evidence="1">
    <location>
        <begin position="239"/>
        <end position="248"/>
    </location>
</feature>
<gene>
    <name evidence="4" type="ORF">SAPINGB_P006143</name>
</gene>
<evidence type="ECO:0000259" key="3">
    <source>
        <dbReference type="Pfam" id="PF12350"/>
    </source>
</evidence>
<dbReference type="GeneID" id="43584957"/>
<accession>A0A5E8C4N0</accession>
<feature type="region of interest" description="Disordered" evidence="1">
    <location>
        <begin position="185"/>
        <end position="248"/>
    </location>
</feature>
<evidence type="ECO:0008006" key="6">
    <source>
        <dbReference type="Google" id="ProtNLM"/>
    </source>
</evidence>
<protein>
    <recommendedName>
        <fullName evidence="6">CID domain-containing protein</fullName>
    </recommendedName>
</protein>
<feature type="domain" description="CTD kinase subunit gamma Ctk3 C-terminal" evidence="3">
    <location>
        <begin position="381"/>
        <end position="421"/>
    </location>
</feature>
<dbReference type="OrthoDB" id="21266at2759"/>
<evidence type="ECO:0000259" key="2">
    <source>
        <dbReference type="Pfam" id="PF12243"/>
    </source>
</evidence>
<dbReference type="Pfam" id="PF12243">
    <property type="entry name" value="CTK3"/>
    <property type="match status" value="1"/>
</dbReference>
<dbReference type="InterPro" id="IPR024637">
    <property type="entry name" value="Ctk3_C"/>
</dbReference>
<dbReference type="AlphaFoldDB" id="A0A5E8C4N0"/>
<dbReference type="InterPro" id="IPR024638">
    <property type="entry name" value="Ctk3_N"/>
</dbReference>